<keyword evidence="6 11" id="KW-0697">Rotamase</keyword>
<sequence length="342" mass="37798">MKKKKIILAATSALAILTLAACSGGGDTNKDIVTMKGGTITVADFYEKAKSESANQQLLQQMVIYDVFNSKYNDKVSDKEVDAEYNKTKETYGDSFETQLESAGFTEESYKEFLRNNLVFKAGIESHVKLTDEDLKKTWETFHPEVEAQIIKVASEDEAKEVKKSADDGKDFEELAKEKSTDTTKDDGGNIKFDSETQTVPSEVKEAAFKLKDGEISDVITATNPSTYATEYYVVKMVKNQDKGNDMDKFKDQLEEIATQAKVNDSEFTTKVIGEELKEANVKIKDDAFQNILTPFTSATTSTSSTEDSATESSETKSSETKSTDSTEASETEQSTTESTNE</sequence>
<dbReference type="EMBL" id="NGMS01000001">
    <property type="protein sequence ID" value="OTP28559.1"/>
    <property type="molecule type" value="Genomic_DNA"/>
</dbReference>
<keyword evidence="8 11" id="KW-0564">Palmitate</keyword>
<comment type="catalytic activity">
    <reaction evidence="1 11">
        <text>[protein]-peptidylproline (omega=180) = [protein]-peptidylproline (omega=0)</text>
        <dbReference type="Rhea" id="RHEA:16237"/>
        <dbReference type="Rhea" id="RHEA-COMP:10747"/>
        <dbReference type="Rhea" id="RHEA-COMP:10748"/>
        <dbReference type="ChEBI" id="CHEBI:83833"/>
        <dbReference type="ChEBI" id="CHEBI:83834"/>
        <dbReference type="EC" id="5.2.1.8"/>
    </reaction>
</comment>
<comment type="subcellular location">
    <subcellularLocation>
        <location evidence="2 11">Cell membrane</location>
        <topology evidence="2 11">Lipid-anchor</topology>
    </subcellularLocation>
</comment>
<reference evidence="15 18" key="2">
    <citation type="submission" date="2020-04" db="EMBL/GenBank/DDBJ databases">
        <authorList>
            <person name="Abaymova A."/>
            <person name="Teymurazov M."/>
            <person name="Tazyna O."/>
            <person name="Chatushin Y."/>
            <person name="Svetoch E."/>
            <person name="Pereligyn V."/>
            <person name="Pohylenko V."/>
            <person name="Platonov M."/>
            <person name="Kartsev N."/>
            <person name="Skryabin Y."/>
            <person name="Sizova A."/>
            <person name="Solomentsev V."/>
            <person name="Kislichkina A."/>
            <person name="Bogun A."/>
        </authorList>
    </citation>
    <scope>NUCLEOTIDE SEQUENCE [LARGE SCALE GENOMIC DNA]</scope>
    <source>
        <strain evidence="15">SCPM-O-B-8398</strain>
        <strain evidence="18">SCPM-O-B-8398 (E28)</strain>
    </source>
</reference>
<dbReference type="InterPro" id="IPR027304">
    <property type="entry name" value="Trigger_fact/SurA_dom_sf"/>
</dbReference>
<feature type="domain" description="PpiC" evidence="14">
    <location>
        <begin position="126"/>
        <end position="239"/>
    </location>
</feature>
<protein>
    <recommendedName>
        <fullName evidence="11">Foldase protein PrsA</fullName>
        <ecNumber evidence="11">5.2.1.8</ecNumber>
    </recommendedName>
</protein>
<evidence type="ECO:0000256" key="9">
    <source>
        <dbReference type="ARBA" id="ARBA00023235"/>
    </source>
</evidence>
<evidence type="ECO:0000259" key="14">
    <source>
        <dbReference type="PROSITE" id="PS50198"/>
    </source>
</evidence>
<dbReference type="GO" id="GO:0005886">
    <property type="term" value="C:plasma membrane"/>
    <property type="evidence" value="ECO:0007669"/>
    <property type="project" value="UniProtKB-SubCell"/>
</dbReference>
<keyword evidence="7 11" id="KW-0472">Membrane</keyword>
<evidence type="ECO:0000313" key="15">
    <source>
        <dbReference type="EMBL" id="NMP58291.1"/>
    </source>
</evidence>
<name>A0A1I4PJS1_ENTMU</name>
<gene>
    <name evidence="11" type="primary">prsA</name>
    <name evidence="16" type="ORF">A5802_002301</name>
    <name evidence="15" type="ORF">HI921_07415</name>
</gene>
<evidence type="ECO:0000256" key="1">
    <source>
        <dbReference type="ARBA" id="ARBA00000971"/>
    </source>
</evidence>
<dbReference type="SUPFAM" id="SSF109998">
    <property type="entry name" value="Triger factor/SurA peptide-binding domain-like"/>
    <property type="match status" value="1"/>
</dbReference>
<evidence type="ECO:0000256" key="3">
    <source>
        <dbReference type="ARBA" id="ARBA00006071"/>
    </source>
</evidence>
<evidence type="ECO:0000313" key="18">
    <source>
        <dbReference type="Proteomes" id="UP000557857"/>
    </source>
</evidence>
<evidence type="ECO:0000256" key="11">
    <source>
        <dbReference type="HAMAP-Rule" id="MF_01145"/>
    </source>
</evidence>
<dbReference type="Pfam" id="PF00639">
    <property type="entry name" value="Rotamase"/>
    <property type="match status" value="1"/>
</dbReference>
<dbReference type="AlphaFoldDB" id="A0A1I4PJS1"/>
<comment type="similarity">
    <text evidence="3 11">Belongs to the PrsA family.</text>
</comment>
<evidence type="ECO:0000256" key="12">
    <source>
        <dbReference type="SAM" id="MobiDB-lite"/>
    </source>
</evidence>
<feature type="chain" id="PRO_5040670819" description="Foldase protein PrsA" evidence="13">
    <location>
        <begin position="21"/>
        <end position="342"/>
    </location>
</feature>
<dbReference type="HAMAP" id="MF_01145">
    <property type="entry name" value="Foldase_PrsA"/>
    <property type="match status" value="1"/>
</dbReference>
<dbReference type="GO" id="GO:0003755">
    <property type="term" value="F:peptidyl-prolyl cis-trans isomerase activity"/>
    <property type="evidence" value="ECO:0007669"/>
    <property type="project" value="UniProtKB-UniRule"/>
</dbReference>
<keyword evidence="5 11" id="KW-0732">Signal</keyword>
<keyword evidence="4 11" id="KW-1003">Cell membrane</keyword>
<dbReference type="Gene3D" id="3.10.50.40">
    <property type="match status" value="1"/>
</dbReference>
<evidence type="ECO:0000256" key="6">
    <source>
        <dbReference type="ARBA" id="ARBA00023110"/>
    </source>
</evidence>
<evidence type="ECO:0000256" key="2">
    <source>
        <dbReference type="ARBA" id="ARBA00004193"/>
    </source>
</evidence>
<proteinExistence type="inferred from homology"/>
<dbReference type="Proteomes" id="UP000557857">
    <property type="component" value="Unassembled WGS sequence"/>
</dbReference>
<feature type="region of interest" description="Disordered" evidence="12">
    <location>
        <begin position="295"/>
        <end position="342"/>
    </location>
</feature>
<feature type="signal peptide" evidence="13">
    <location>
        <begin position="1"/>
        <end position="20"/>
    </location>
</feature>
<evidence type="ECO:0000313" key="16">
    <source>
        <dbReference type="EMBL" id="OTP28559.1"/>
    </source>
</evidence>
<evidence type="ECO:0000256" key="13">
    <source>
        <dbReference type="SAM" id="SignalP"/>
    </source>
</evidence>
<dbReference type="PROSITE" id="PS50198">
    <property type="entry name" value="PPIC_PPIASE_2"/>
    <property type="match status" value="1"/>
</dbReference>
<comment type="caution">
    <text evidence="15">The sequence shown here is derived from an EMBL/GenBank/DDBJ whole genome shotgun (WGS) entry which is preliminary data.</text>
</comment>
<feature type="compositionally biased region" description="Low complexity" evidence="12">
    <location>
        <begin position="326"/>
        <end position="342"/>
    </location>
</feature>
<accession>A0A1I4PJS1</accession>
<dbReference type="InterPro" id="IPR046357">
    <property type="entry name" value="PPIase_dom_sf"/>
</dbReference>
<dbReference type="EMBL" id="JABCAG010000017">
    <property type="protein sequence ID" value="NMP58291.1"/>
    <property type="molecule type" value="Genomic_DNA"/>
</dbReference>
<evidence type="ECO:0000256" key="8">
    <source>
        <dbReference type="ARBA" id="ARBA00023139"/>
    </source>
</evidence>
<dbReference type="PROSITE" id="PS51257">
    <property type="entry name" value="PROKAR_LIPOPROTEIN"/>
    <property type="match status" value="1"/>
</dbReference>
<comment type="function">
    <text evidence="11">Plays a major role in protein secretion by helping the post-translocational extracellular folding of several secreted proteins.</text>
</comment>
<dbReference type="RefSeq" id="WP_010734188.1">
    <property type="nucleotide sequence ID" value="NZ_CABHEA010000031.1"/>
</dbReference>
<organism evidence="15 18">
    <name type="scientific">Enterococcus mundtii</name>
    <dbReference type="NCBI Taxonomy" id="53346"/>
    <lineage>
        <taxon>Bacteria</taxon>
        <taxon>Bacillati</taxon>
        <taxon>Bacillota</taxon>
        <taxon>Bacilli</taxon>
        <taxon>Lactobacillales</taxon>
        <taxon>Enterococcaceae</taxon>
        <taxon>Enterococcus</taxon>
    </lineage>
</organism>
<dbReference type="PANTHER" id="PTHR47245">
    <property type="entry name" value="PEPTIDYLPROLYL ISOMERASE"/>
    <property type="match status" value="1"/>
</dbReference>
<dbReference type="InterPro" id="IPR000297">
    <property type="entry name" value="PPIase_PpiC"/>
</dbReference>
<dbReference type="Proteomes" id="UP000195024">
    <property type="component" value="Unassembled WGS sequence"/>
</dbReference>
<dbReference type="PANTHER" id="PTHR47245:SF1">
    <property type="entry name" value="FOLDASE PROTEIN PRSA"/>
    <property type="match status" value="1"/>
</dbReference>
<dbReference type="InterPro" id="IPR023059">
    <property type="entry name" value="Foldase_PrsA"/>
</dbReference>
<evidence type="ECO:0000256" key="5">
    <source>
        <dbReference type="ARBA" id="ARBA00022729"/>
    </source>
</evidence>
<dbReference type="EC" id="5.2.1.8" evidence="11"/>
<feature type="compositionally biased region" description="Basic and acidic residues" evidence="12">
    <location>
        <begin position="314"/>
        <end position="325"/>
    </location>
</feature>
<evidence type="ECO:0000256" key="4">
    <source>
        <dbReference type="ARBA" id="ARBA00022475"/>
    </source>
</evidence>
<evidence type="ECO:0000313" key="17">
    <source>
        <dbReference type="Proteomes" id="UP000195024"/>
    </source>
</evidence>
<dbReference type="GO" id="GO:0006457">
    <property type="term" value="P:protein folding"/>
    <property type="evidence" value="ECO:0007669"/>
    <property type="project" value="UniProtKB-UniRule"/>
</dbReference>
<keyword evidence="9 11" id="KW-0413">Isomerase</keyword>
<evidence type="ECO:0000256" key="10">
    <source>
        <dbReference type="ARBA" id="ARBA00023288"/>
    </source>
</evidence>
<dbReference type="SUPFAM" id="SSF54534">
    <property type="entry name" value="FKBP-like"/>
    <property type="match status" value="1"/>
</dbReference>
<evidence type="ECO:0000256" key="7">
    <source>
        <dbReference type="ARBA" id="ARBA00023136"/>
    </source>
</evidence>
<keyword evidence="10 11" id="KW-0449">Lipoprotein</keyword>
<reference evidence="16 17" key="1">
    <citation type="submission" date="2017-05" db="EMBL/GenBank/DDBJ databases">
        <title>The Genome Sequence of Enterococcus mundtii 6B1_DIV0119.</title>
        <authorList>
            <consortium name="The Broad Institute Genomics Platform"/>
            <consortium name="The Broad Institute Genomic Center for Infectious Diseases"/>
            <person name="Earl A."/>
            <person name="Manson A."/>
            <person name="Schwartman J."/>
            <person name="Gilmore M."/>
            <person name="Abouelleil A."/>
            <person name="Cao P."/>
            <person name="Chapman S."/>
            <person name="Cusick C."/>
            <person name="Shea T."/>
            <person name="Young S."/>
            <person name="Neafsey D."/>
            <person name="Nusbaum C."/>
            <person name="Birren B."/>
        </authorList>
    </citation>
    <scope>NUCLEOTIDE SEQUENCE [LARGE SCALE GENOMIC DNA]</scope>
    <source>
        <strain evidence="16 17">6B1_DIV0119</strain>
    </source>
</reference>
<dbReference type="InterPro" id="IPR050245">
    <property type="entry name" value="PrsA_foldase"/>
</dbReference>
<feature type="compositionally biased region" description="Low complexity" evidence="12">
    <location>
        <begin position="297"/>
        <end position="313"/>
    </location>
</feature>